<gene>
    <name evidence="1" type="ordered locus">BAV2290</name>
</gene>
<dbReference type="HOGENOM" id="CLU_045933_0_0_4"/>
<evidence type="ECO:0000313" key="2">
    <source>
        <dbReference type="Proteomes" id="UP000001977"/>
    </source>
</evidence>
<evidence type="ECO:0000313" key="1">
    <source>
        <dbReference type="EMBL" id="CAJ49900.1"/>
    </source>
</evidence>
<dbReference type="Proteomes" id="UP000001977">
    <property type="component" value="Chromosome"/>
</dbReference>
<dbReference type="EMBL" id="AM167904">
    <property type="protein sequence ID" value="CAJ49900.1"/>
    <property type="molecule type" value="Genomic_DNA"/>
</dbReference>
<dbReference type="AlphaFoldDB" id="Q2KYH7"/>
<dbReference type="KEGG" id="bav:BAV2290"/>
<accession>Q2KYH7</accession>
<organism evidence="1 2">
    <name type="scientific">Bordetella avium (strain 197N)</name>
    <dbReference type="NCBI Taxonomy" id="360910"/>
    <lineage>
        <taxon>Bacteria</taxon>
        <taxon>Pseudomonadati</taxon>
        <taxon>Pseudomonadota</taxon>
        <taxon>Betaproteobacteria</taxon>
        <taxon>Burkholderiales</taxon>
        <taxon>Alcaligenaceae</taxon>
        <taxon>Bordetella</taxon>
    </lineage>
</organism>
<reference evidence="1 2" key="1">
    <citation type="journal article" date="2006" name="J. Bacteriol.">
        <title>Comparison of the genome sequence of the poultry pathogen Bordetella avium with those of B. bronchiseptica, B. pertussis, and B. parapertussis reveals extensive diversity in surface structures associated with host interaction.</title>
        <authorList>
            <person name="Sebaihia M."/>
            <person name="Preston A."/>
            <person name="Maskell D.J."/>
            <person name="Kuzmiak H."/>
            <person name="Connell T.D."/>
            <person name="King N.D."/>
            <person name="Orndorff P.E."/>
            <person name="Miyamoto D.M."/>
            <person name="Thomson N.R."/>
            <person name="Harris D."/>
            <person name="Goble A."/>
            <person name="Lord A."/>
            <person name="Murphy L."/>
            <person name="Quail M.A."/>
            <person name="Rutter S."/>
            <person name="Squares R."/>
            <person name="Squares S."/>
            <person name="Woodward J."/>
            <person name="Parkhill J."/>
            <person name="Temple L.M."/>
        </authorList>
    </citation>
    <scope>NUCLEOTIDE SEQUENCE [LARGE SCALE GENOMIC DNA]</scope>
    <source>
        <strain evidence="1 2">197N</strain>
    </source>
</reference>
<dbReference type="eggNOG" id="ENOG5032SHH">
    <property type="taxonomic scope" value="Bacteria"/>
</dbReference>
<dbReference type="STRING" id="360910.BAV2290"/>
<sequence length="446" mass="49567">MIRACQRLHAQGGQALVLGLLLLSLLLAAWISANWTARLVAARARLTHVADAVAYSGALMQARQLNLLAYIHRAQLGHQVAMAHLVTLIAWGQLASTQGRRRLTGNPPAFLIRRLFGSRFARAYGVTPSGNTSSSYNAAALQASLKRHDAVVHRILADAARQQWGQATRVRDEHMIRILRANYAPGIGVPTMQVLDDNFSRLLAWRSPRQYQGLLAPTLAIMRRFAFLGPRDLTETSGWITQPLCPWQRHHLRRRGKTFLDAQGRWGAHDTLSFHALRSNRWIGCYFREYPMGWAANGASAWQSGRHYVDRPPPDFSSQEFWRWLQQKSGLHAGSGNFLANSYAMRDHIAHAGGAGLPDVLGLARPDAVARFSVRLSTNLAVSDLGLSWSARHLDDAWWRALVFKRSAAAETYFVAPGAGSETPSLFHPYWQARLIAMPATTGVQP</sequence>
<protein>
    <submittedName>
        <fullName evidence="1">Pilus assembly protein</fullName>
    </submittedName>
</protein>
<proteinExistence type="predicted"/>
<keyword evidence="2" id="KW-1185">Reference proteome</keyword>
<name>Q2KYH7_BORA1</name>